<dbReference type="InterPro" id="IPR029058">
    <property type="entry name" value="AB_hydrolase_fold"/>
</dbReference>
<dbReference type="OrthoDB" id="2213423at2"/>
<dbReference type="PANTHER" id="PTHR11487">
    <property type="entry name" value="THIOESTERASE"/>
    <property type="match status" value="1"/>
</dbReference>
<name>A0A0D5ZCD5_PAEPS</name>
<dbReference type="EMBL" id="CP002213">
    <property type="protein sequence ID" value="AKA44234.1"/>
    <property type="molecule type" value="Genomic_DNA"/>
</dbReference>
<comment type="similarity">
    <text evidence="1">Belongs to the thioesterase family.</text>
</comment>
<dbReference type="RefSeq" id="WP_014599717.1">
    <property type="nucleotide sequence ID" value="NC_014622.2"/>
</dbReference>
<gene>
    <name evidence="3" type="primary">pteH</name>
    <name evidence="3" type="ORF">PPSC2_11385</name>
</gene>
<dbReference type="AlphaFoldDB" id="A0A0D5ZCD5"/>
<dbReference type="Pfam" id="PF00975">
    <property type="entry name" value="Thioesterase"/>
    <property type="match status" value="1"/>
</dbReference>
<reference evidence="3 4" key="1">
    <citation type="journal article" date="2011" name="J. Bacteriol.">
        <title>Complete genome sequence of Paenibacillus polymyxa SC2, a strain of plant growth-promoting Rhizobacterium with broad-spectrum antimicrobial activity.</title>
        <authorList>
            <person name="Ma M."/>
            <person name="Wang C."/>
            <person name="Ding Y."/>
            <person name="Li L."/>
            <person name="Shen D."/>
            <person name="Jiang X."/>
            <person name="Guan D."/>
            <person name="Cao F."/>
            <person name="Chen H."/>
            <person name="Feng R."/>
            <person name="Wang X."/>
            <person name="Ge Y."/>
            <person name="Yao L."/>
            <person name="Bing X."/>
            <person name="Yang X."/>
            <person name="Li J."/>
            <person name="Du B."/>
        </authorList>
    </citation>
    <scope>NUCLEOTIDE SEQUENCE [LARGE SCALE GENOMIC DNA]</scope>
    <source>
        <strain evidence="3 4">SC2</strain>
    </source>
</reference>
<dbReference type="PATRIC" id="fig|886882.15.peg.2408"/>
<evidence type="ECO:0000259" key="2">
    <source>
        <dbReference type="Pfam" id="PF00975"/>
    </source>
</evidence>
<dbReference type="Proteomes" id="UP000006868">
    <property type="component" value="Chromosome"/>
</dbReference>
<dbReference type="InterPro" id="IPR001031">
    <property type="entry name" value="Thioesterase"/>
</dbReference>
<evidence type="ECO:0000313" key="4">
    <source>
        <dbReference type="Proteomes" id="UP000006868"/>
    </source>
</evidence>
<dbReference type="GO" id="GO:0008610">
    <property type="term" value="P:lipid biosynthetic process"/>
    <property type="evidence" value="ECO:0007669"/>
    <property type="project" value="TreeGrafter"/>
</dbReference>
<dbReference type="KEGG" id="ppm:PPSC2_11385"/>
<proteinExistence type="inferred from homology"/>
<dbReference type="SUPFAM" id="SSF53474">
    <property type="entry name" value="alpha/beta-Hydrolases"/>
    <property type="match status" value="1"/>
</dbReference>
<protein>
    <submittedName>
        <fullName evidence="3">Gramicidin biosynthesis protein</fullName>
    </submittedName>
</protein>
<dbReference type="InterPro" id="IPR012223">
    <property type="entry name" value="TEII"/>
</dbReference>
<feature type="domain" description="Thioesterase" evidence="2">
    <location>
        <begin position="21"/>
        <end position="245"/>
    </location>
</feature>
<dbReference type="STRING" id="1406.LK13_23745"/>
<evidence type="ECO:0000256" key="1">
    <source>
        <dbReference type="ARBA" id="ARBA00007169"/>
    </source>
</evidence>
<accession>A0A0D5ZCD5</accession>
<dbReference type="HOGENOM" id="CLU_070456_1_1_9"/>
<organism evidence="3 4">
    <name type="scientific">Paenibacillus polymyxa (strain SC2)</name>
    <name type="common">Bacillus polymyxa</name>
    <dbReference type="NCBI Taxonomy" id="886882"/>
    <lineage>
        <taxon>Bacteria</taxon>
        <taxon>Bacillati</taxon>
        <taxon>Bacillota</taxon>
        <taxon>Bacilli</taxon>
        <taxon>Bacillales</taxon>
        <taxon>Paenibacillaceae</taxon>
        <taxon>Paenibacillus</taxon>
    </lineage>
</organism>
<sequence length="274" mass="30696">MTTRSQSWFAKTEVQPTAKLQLFCFPYAGGGAYIFNSWKSRLAPDITVLPIQLPGREARSIEAPMETLQDIVQSLVPAMAPYMHKPFAFFGHSMGALIAFETARQLYSKTGKLPVHIIVSGKSAPHIPYSKKRLHDLADDSFTEELRLMQGTPEEVLQNAELMQIIMPRLRADFKVCETYVYQPGNPLACPMTVLGGTKDFEVSTDSLRAWQQHTMSPMDVRMFEGNHFFIHEQEQEVMSAVEDILSASSPMAHTAAAHTACNTSTPQPRFRQS</sequence>
<dbReference type="eggNOG" id="COG3208">
    <property type="taxonomic scope" value="Bacteria"/>
</dbReference>
<dbReference type="PANTHER" id="PTHR11487:SF0">
    <property type="entry name" value="S-ACYL FATTY ACID SYNTHASE THIOESTERASE, MEDIUM CHAIN"/>
    <property type="match status" value="1"/>
</dbReference>
<evidence type="ECO:0000313" key="3">
    <source>
        <dbReference type="EMBL" id="AKA44234.1"/>
    </source>
</evidence>
<dbReference type="Gene3D" id="3.40.50.1820">
    <property type="entry name" value="alpha/beta hydrolase"/>
    <property type="match status" value="1"/>
</dbReference>